<evidence type="ECO:0000256" key="2">
    <source>
        <dbReference type="ARBA" id="ARBA00010617"/>
    </source>
</evidence>
<feature type="binding site" description="axial binding residue" evidence="6">
    <location>
        <position position="445"/>
    </location>
    <ligand>
        <name>heme</name>
        <dbReference type="ChEBI" id="CHEBI:30413"/>
    </ligand>
    <ligandPart>
        <name>Fe</name>
        <dbReference type="ChEBI" id="CHEBI:18248"/>
    </ligandPart>
</feature>
<evidence type="ECO:0000256" key="3">
    <source>
        <dbReference type="ARBA" id="ARBA00022617"/>
    </source>
</evidence>
<protein>
    <submittedName>
        <fullName evidence="8">Cytochrome P450</fullName>
    </submittedName>
</protein>
<evidence type="ECO:0000256" key="5">
    <source>
        <dbReference type="ARBA" id="ARBA00023004"/>
    </source>
</evidence>
<dbReference type="Gene3D" id="1.10.630.10">
    <property type="entry name" value="Cytochrome P450"/>
    <property type="match status" value="1"/>
</dbReference>
<keyword evidence="9" id="KW-1185">Reference proteome</keyword>
<keyword evidence="3 6" id="KW-0349">Heme</keyword>
<dbReference type="GO" id="GO:0020037">
    <property type="term" value="F:heme binding"/>
    <property type="evidence" value="ECO:0007669"/>
    <property type="project" value="InterPro"/>
</dbReference>
<organism evidence="8 9">
    <name type="scientific">Rhizodiscina lignyota</name>
    <dbReference type="NCBI Taxonomy" id="1504668"/>
    <lineage>
        <taxon>Eukaryota</taxon>
        <taxon>Fungi</taxon>
        <taxon>Dikarya</taxon>
        <taxon>Ascomycota</taxon>
        <taxon>Pezizomycotina</taxon>
        <taxon>Dothideomycetes</taxon>
        <taxon>Pleosporomycetidae</taxon>
        <taxon>Aulographales</taxon>
        <taxon>Rhizodiscinaceae</taxon>
        <taxon>Rhizodiscina</taxon>
    </lineage>
</organism>
<dbReference type="PANTHER" id="PTHR24305:SF210">
    <property type="entry name" value="CYTOCHROME P450 MONOOXYGENASE ASQL-RELATED"/>
    <property type="match status" value="1"/>
</dbReference>
<proteinExistence type="inferred from homology"/>
<dbReference type="GO" id="GO:0016705">
    <property type="term" value="F:oxidoreductase activity, acting on paired donors, with incorporation or reduction of molecular oxygen"/>
    <property type="evidence" value="ECO:0007669"/>
    <property type="project" value="InterPro"/>
</dbReference>
<dbReference type="GO" id="GO:0005506">
    <property type="term" value="F:iron ion binding"/>
    <property type="evidence" value="ECO:0007669"/>
    <property type="project" value="InterPro"/>
</dbReference>
<comment type="caution">
    <text evidence="8">The sequence shown here is derived from an EMBL/GenBank/DDBJ whole genome shotgun (WGS) entry which is preliminary data.</text>
</comment>
<dbReference type="InterPro" id="IPR001128">
    <property type="entry name" value="Cyt_P450"/>
</dbReference>
<keyword evidence="7" id="KW-0812">Transmembrane</keyword>
<dbReference type="AlphaFoldDB" id="A0A9P4I8B5"/>
<feature type="transmembrane region" description="Helical" evidence="7">
    <location>
        <begin position="20"/>
        <end position="41"/>
    </location>
</feature>
<dbReference type="PRINTS" id="PR00385">
    <property type="entry name" value="P450"/>
</dbReference>
<evidence type="ECO:0000256" key="6">
    <source>
        <dbReference type="PIRSR" id="PIRSR602401-1"/>
    </source>
</evidence>
<keyword evidence="7" id="KW-0472">Membrane</keyword>
<dbReference type="InterPro" id="IPR002401">
    <property type="entry name" value="Cyt_P450_E_grp-I"/>
</dbReference>
<dbReference type="InterPro" id="IPR050121">
    <property type="entry name" value="Cytochrome_P450_monoxygenase"/>
</dbReference>
<reference evidence="8" key="1">
    <citation type="journal article" date="2020" name="Stud. Mycol.">
        <title>101 Dothideomycetes genomes: a test case for predicting lifestyles and emergence of pathogens.</title>
        <authorList>
            <person name="Haridas S."/>
            <person name="Albert R."/>
            <person name="Binder M."/>
            <person name="Bloem J."/>
            <person name="Labutti K."/>
            <person name="Salamov A."/>
            <person name="Andreopoulos B."/>
            <person name="Baker S."/>
            <person name="Barry K."/>
            <person name="Bills G."/>
            <person name="Bluhm B."/>
            <person name="Cannon C."/>
            <person name="Castanera R."/>
            <person name="Culley D."/>
            <person name="Daum C."/>
            <person name="Ezra D."/>
            <person name="Gonzalez J."/>
            <person name="Henrissat B."/>
            <person name="Kuo A."/>
            <person name="Liang C."/>
            <person name="Lipzen A."/>
            <person name="Lutzoni F."/>
            <person name="Magnuson J."/>
            <person name="Mondo S."/>
            <person name="Nolan M."/>
            <person name="Ohm R."/>
            <person name="Pangilinan J."/>
            <person name="Park H.-J."/>
            <person name="Ramirez L."/>
            <person name="Alfaro M."/>
            <person name="Sun H."/>
            <person name="Tritt A."/>
            <person name="Yoshinaga Y."/>
            <person name="Zwiers L.-H."/>
            <person name="Turgeon B."/>
            <person name="Goodwin S."/>
            <person name="Spatafora J."/>
            <person name="Crous P."/>
            <person name="Grigoriev I."/>
        </authorList>
    </citation>
    <scope>NUCLEOTIDE SEQUENCE</scope>
    <source>
        <strain evidence="8">CBS 133067</strain>
    </source>
</reference>
<evidence type="ECO:0000313" key="9">
    <source>
        <dbReference type="Proteomes" id="UP000799772"/>
    </source>
</evidence>
<dbReference type="EMBL" id="ML978129">
    <property type="protein sequence ID" value="KAF2096875.1"/>
    <property type="molecule type" value="Genomic_DNA"/>
</dbReference>
<sequence>MAPQLTEINLDRFANRSTLLLAIALPFLWILILRPIYLLSFHPLSRFPGPKLWAVTRWGVSLANISGRSRYILLDLHKKYGPVVRIAPDEITFQSITARTEIAGHRKVGEPEMIKEPVFNESFRNNIIGASRDDHARMRKILARGFAASTLQRQEPLIIQYIDKLISELHKRADGTNFDIEAWYAYTAFDIIGDLTFGESFGSLDSGGHSSWASLLFETSRTVVLGNSLKRISKALLPALLLITPKNTSRRMQENRELTDAKIAKRRALGTSRPDFMSGMLGDDGKGGLLSEDELKSNCDALMIAGAETTSTVLGGITYYMATTPSVLENAATEVRSTFVRDEDINMIGTAHLKYLQAVITETLRMLPPIAGISPRQVPAGGAVIAGEFIPEYTTVGVSHFSMGRAPEYFSRADEFHPERWLDGPLFKNDQKEAAQPFAVGPRNCVGMNLANVELRIIIARILWNFDLKLDESSMNWERDMNEYLAWEKAPLIVSLTPRQK</sequence>
<keyword evidence="7" id="KW-1133">Transmembrane helix</keyword>
<dbReference type="CDD" id="cd11058">
    <property type="entry name" value="CYP60B-like"/>
    <property type="match status" value="1"/>
</dbReference>
<evidence type="ECO:0000313" key="8">
    <source>
        <dbReference type="EMBL" id="KAF2096875.1"/>
    </source>
</evidence>
<keyword evidence="5 6" id="KW-0408">Iron</keyword>
<comment type="similarity">
    <text evidence="2">Belongs to the cytochrome P450 family.</text>
</comment>
<dbReference type="OrthoDB" id="1470350at2759"/>
<dbReference type="Pfam" id="PF00067">
    <property type="entry name" value="p450"/>
    <property type="match status" value="1"/>
</dbReference>
<accession>A0A9P4I8B5</accession>
<evidence type="ECO:0000256" key="7">
    <source>
        <dbReference type="SAM" id="Phobius"/>
    </source>
</evidence>
<evidence type="ECO:0000256" key="1">
    <source>
        <dbReference type="ARBA" id="ARBA00001971"/>
    </source>
</evidence>
<dbReference type="PANTHER" id="PTHR24305">
    <property type="entry name" value="CYTOCHROME P450"/>
    <property type="match status" value="1"/>
</dbReference>
<comment type="cofactor">
    <cofactor evidence="1 6">
        <name>heme</name>
        <dbReference type="ChEBI" id="CHEBI:30413"/>
    </cofactor>
</comment>
<gene>
    <name evidence="8" type="ORF">NA57DRAFT_67442</name>
</gene>
<dbReference type="InterPro" id="IPR036396">
    <property type="entry name" value="Cyt_P450_sf"/>
</dbReference>
<evidence type="ECO:0000256" key="4">
    <source>
        <dbReference type="ARBA" id="ARBA00022723"/>
    </source>
</evidence>
<keyword evidence="4 6" id="KW-0479">Metal-binding</keyword>
<dbReference type="PRINTS" id="PR00463">
    <property type="entry name" value="EP450I"/>
</dbReference>
<name>A0A9P4I8B5_9PEZI</name>
<dbReference type="Proteomes" id="UP000799772">
    <property type="component" value="Unassembled WGS sequence"/>
</dbReference>
<dbReference type="SUPFAM" id="SSF48264">
    <property type="entry name" value="Cytochrome P450"/>
    <property type="match status" value="1"/>
</dbReference>
<dbReference type="GO" id="GO:0004497">
    <property type="term" value="F:monooxygenase activity"/>
    <property type="evidence" value="ECO:0007669"/>
    <property type="project" value="InterPro"/>
</dbReference>